<sequence length="52" mass="5554">MEATLQQALAPCLKPAAFRIFFSAITPVSSDGSDPCVHLHTMQVSGREAGHE</sequence>
<reference evidence="1 2" key="1">
    <citation type="submission" date="2014-04" db="EMBL/GenBank/DDBJ databases">
        <authorList>
            <consortium name="DOE Joint Genome Institute"/>
            <person name="Kuo A."/>
            <person name="Ruytinx J."/>
            <person name="Rineau F."/>
            <person name="Colpaert J."/>
            <person name="Kohler A."/>
            <person name="Nagy L.G."/>
            <person name="Floudas D."/>
            <person name="Copeland A."/>
            <person name="Barry K.W."/>
            <person name="Cichocki N."/>
            <person name="Veneault-Fourrey C."/>
            <person name="LaButti K."/>
            <person name="Lindquist E.A."/>
            <person name="Lipzen A."/>
            <person name="Lundell T."/>
            <person name="Morin E."/>
            <person name="Murat C."/>
            <person name="Sun H."/>
            <person name="Tunlid A."/>
            <person name="Henrissat B."/>
            <person name="Grigoriev I.V."/>
            <person name="Hibbett D.S."/>
            <person name="Martin F."/>
            <person name="Nordberg H.P."/>
            <person name="Cantor M.N."/>
            <person name="Hua S.X."/>
        </authorList>
    </citation>
    <scope>NUCLEOTIDE SEQUENCE [LARGE SCALE GENOMIC DNA]</scope>
    <source>
        <strain evidence="1 2">UH-Slu-Lm8-n1</strain>
    </source>
</reference>
<evidence type="ECO:0000313" key="2">
    <source>
        <dbReference type="Proteomes" id="UP000054485"/>
    </source>
</evidence>
<name>A0A0C9ZZ53_9AGAM</name>
<proteinExistence type="predicted"/>
<dbReference type="HOGENOM" id="CLU_3088907_0_0_1"/>
<keyword evidence="2" id="KW-1185">Reference proteome</keyword>
<evidence type="ECO:0000313" key="1">
    <source>
        <dbReference type="EMBL" id="KIK42955.1"/>
    </source>
</evidence>
<dbReference type="Proteomes" id="UP000054485">
    <property type="component" value="Unassembled WGS sequence"/>
</dbReference>
<accession>A0A0C9ZZ53</accession>
<dbReference type="InParanoid" id="A0A0C9ZZ53"/>
<dbReference type="AlphaFoldDB" id="A0A0C9ZZ53"/>
<dbReference type="EMBL" id="KN835225">
    <property type="protein sequence ID" value="KIK42955.1"/>
    <property type="molecule type" value="Genomic_DNA"/>
</dbReference>
<protein>
    <submittedName>
        <fullName evidence="1">Uncharacterized protein</fullName>
    </submittedName>
</protein>
<reference evidence="2" key="2">
    <citation type="submission" date="2015-01" db="EMBL/GenBank/DDBJ databases">
        <title>Evolutionary Origins and Diversification of the Mycorrhizal Mutualists.</title>
        <authorList>
            <consortium name="DOE Joint Genome Institute"/>
            <consortium name="Mycorrhizal Genomics Consortium"/>
            <person name="Kohler A."/>
            <person name="Kuo A."/>
            <person name="Nagy L.G."/>
            <person name="Floudas D."/>
            <person name="Copeland A."/>
            <person name="Barry K.W."/>
            <person name="Cichocki N."/>
            <person name="Veneault-Fourrey C."/>
            <person name="LaButti K."/>
            <person name="Lindquist E.A."/>
            <person name="Lipzen A."/>
            <person name="Lundell T."/>
            <person name="Morin E."/>
            <person name="Murat C."/>
            <person name="Riley R."/>
            <person name="Ohm R."/>
            <person name="Sun H."/>
            <person name="Tunlid A."/>
            <person name="Henrissat B."/>
            <person name="Grigoriev I.V."/>
            <person name="Hibbett D.S."/>
            <person name="Martin F."/>
        </authorList>
    </citation>
    <scope>NUCLEOTIDE SEQUENCE [LARGE SCALE GENOMIC DNA]</scope>
    <source>
        <strain evidence="2">UH-Slu-Lm8-n1</strain>
    </source>
</reference>
<organism evidence="1 2">
    <name type="scientific">Suillus luteus UH-Slu-Lm8-n1</name>
    <dbReference type="NCBI Taxonomy" id="930992"/>
    <lineage>
        <taxon>Eukaryota</taxon>
        <taxon>Fungi</taxon>
        <taxon>Dikarya</taxon>
        <taxon>Basidiomycota</taxon>
        <taxon>Agaricomycotina</taxon>
        <taxon>Agaricomycetes</taxon>
        <taxon>Agaricomycetidae</taxon>
        <taxon>Boletales</taxon>
        <taxon>Suillineae</taxon>
        <taxon>Suillaceae</taxon>
        <taxon>Suillus</taxon>
    </lineage>
</organism>
<gene>
    <name evidence="1" type="ORF">CY34DRAFT_744485</name>
</gene>